<organism evidence="2">
    <name type="scientific">Homalodisca liturata</name>
    <dbReference type="NCBI Taxonomy" id="320908"/>
    <lineage>
        <taxon>Eukaryota</taxon>
        <taxon>Metazoa</taxon>
        <taxon>Ecdysozoa</taxon>
        <taxon>Arthropoda</taxon>
        <taxon>Hexapoda</taxon>
        <taxon>Insecta</taxon>
        <taxon>Pterygota</taxon>
        <taxon>Neoptera</taxon>
        <taxon>Paraneoptera</taxon>
        <taxon>Hemiptera</taxon>
        <taxon>Auchenorrhyncha</taxon>
        <taxon>Membracoidea</taxon>
        <taxon>Cicadellidae</taxon>
        <taxon>Cicadellinae</taxon>
        <taxon>Proconiini</taxon>
        <taxon>Homalodisca</taxon>
    </lineage>
</organism>
<proteinExistence type="predicted"/>
<dbReference type="Pfam" id="PF12937">
    <property type="entry name" value="F-box-like"/>
    <property type="match status" value="1"/>
</dbReference>
<dbReference type="SMART" id="SM00256">
    <property type="entry name" value="FBOX"/>
    <property type="match status" value="1"/>
</dbReference>
<reference evidence="2" key="1">
    <citation type="submission" date="2015-11" db="EMBL/GenBank/DDBJ databases">
        <title>De novo transcriptome assembly of four potential Pierce s Disease insect vectors from Arizona vineyards.</title>
        <authorList>
            <person name="Tassone E.E."/>
        </authorList>
    </citation>
    <scope>NUCLEOTIDE SEQUENCE</scope>
</reference>
<gene>
    <name evidence="2" type="ORF">g.43237</name>
</gene>
<dbReference type="SUPFAM" id="SSF81383">
    <property type="entry name" value="F-box domain"/>
    <property type="match status" value="1"/>
</dbReference>
<dbReference type="Gene3D" id="1.20.1280.50">
    <property type="match status" value="1"/>
</dbReference>
<evidence type="ECO:0000259" key="1">
    <source>
        <dbReference type="PROSITE" id="PS50181"/>
    </source>
</evidence>
<dbReference type="PROSITE" id="PS50181">
    <property type="entry name" value="FBOX"/>
    <property type="match status" value="1"/>
</dbReference>
<protein>
    <recommendedName>
        <fullName evidence="1">F-box domain-containing protein</fullName>
    </recommendedName>
</protein>
<dbReference type="InterPro" id="IPR036047">
    <property type="entry name" value="F-box-like_dom_sf"/>
</dbReference>
<dbReference type="AlphaFoldDB" id="A0A1B6HE45"/>
<evidence type="ECO:0000313" key="2">
    <source>
        <dbReference type="EMBL" id="JAS72905.1"/>
    </source>
</evidence>
<sequence length="503" mass="58829">MDILPVEIFASIAQYLSIDELVTCCSICKSWREIFGHDLLWRSRCDQSLAEYLRKTDSIVEPHFVSLLPDSSTLSPIGEWRLSYMRQIHLWENWRLGRCVRQQFDSSESAHPQCTFLTDDLVLRIYGNSVGVWDVYKDPSDLSEPMCLFPQWDVDLCQMFGKDKVVVVQNIAVLVFSYEVHSTMWPLDFVFFFNEPEKRPEKYVEDMAMPVLKEDESYSIRFAVVGNVFVGCQKNEQIMHVWNLETGQKLKEEILSTNVKCSIKELYHSKTSQDILVDACEENGSFYNFHVYNVNRLEFLPFRSRHKLYGIISKKCCIHGDYIAIRLDFNLYIYNYKTCKLINIFKKVVADPQVLNDLFVFIESPNLIDFRSFNMLFACDPSAPDKDRFLTRLNTQRFSVIGGKFYIYDKSIKETVSSGDSDAGSTGWRDLRSKRGEKSVLEYFERKVWHIHKKRGPVKTKSRVFWYRETANVVANKSCTRVISSNLTGHLSGEEQFWLHTFW</sequence>
<feature type="domain" description="F-box" evidence="1">
    <location>
        <begin position="1"/>
        <end position="44"/>
    </location>
</feature>
<name>A0A1B6HE45_9HEMI</name>
<dbReference type="InterPro" id="IPR001810">
    <property type="entry name" value="F-box_dom"/>
</dbReference>
<accession>A0A1B6HE45</accession>
<dbReference type="EMBL" id="GECU01034801">
    <property type="protein sequence ID" value="JAS72905.1"/>
    <property type="molecule type" value="Transcribed_RNA"/>
</dbReference>